<feature type="region of interest" description="Disordered" evidence="1">
    <location>
        <begin position="287"/>
        <end position="311"/>
    </location>
</feature>
<sequence length="444" mass="48312">MLLLRRASLFVVSRSILMLVPAVALSGCALLFGPKDNPSRSETIEVSTAEGCKLQRIAYVIRDEDYDFQKKMNADARARQANGKYWWSGKCEDGYISGPGELTQELDYGTSGRVKSTEFFVAKPGKPRKYYAYLQKDDAGKVSVTGGYRWQYMGTLGKHDRYDNIISDVECADTRDCRALRDTLLAMLDADQRAKVAADSDRGAQADKQRVQDEIKRDEIAQRESEAEMRKIEDENRAQKRRWLAENAQTDGGGASGTLAVLGAVMQGVAAGGGKNAAQMAALGGAMQGNSRPLNSSVPADSAPGSNSQLNPTVPAVNRCIKLGRPSKYEVSFVNSCDFPVQVTYCFVDVMTGKNPVMDLRDAACDRVTRYRTSGTPEIPPGEANRQHAPYNSAPINFIACPSGEIRAERNIRWEGGQLRGSCGGVIGERANSNGPAVRSGAIR</sequence>
<feature type="compositionally biased region" description="Polar residues" evidence="1">
    <location>
        <begin position="290"/>
        <end position="311"/>
    </location>
</feature>
<evidence type="ECO:0000256" key="1">
    <source>
        <dbReference type="SAM" id="MobiDB-lite"/>
    </source>
</evidence>
<dbReference type="RefSeq" id="WP_150560637.1">
    <property type="nucleotide sequence ID" value="NZ_CABPST010000009.1"/>
</dbReference>
<dbReference type="AlphaFoldDB" id="A0A5E5BWM4"/>
<evidence type="ECO:0000313" key="3">
    <source>
        <dbReference type="Proteomes" id="UP000382040"/>
    </source>
</evidence>
<feature type="region of interest" description="Disordered" evidence="1">
    <location>
        <begin position="196"/>
        <end position="235"/>
    </location>
</feature>
<protein>
    <recommendedName>
        <fullName evidence="4">Lipoprotein</fullName>
    </recommendedName>
</protein>
<name>A0A5E5BWM4_9BURK</name>
<evidence type="ECO:0008006" key="4">
    <source>
        <dbReference type="Google" id="ProtNLM"/>
    </source>
</evidence>
<dbReference type="PROSITE" id="PS51257">
    <property type="entry name" value="PROKAR_LIPOPROTEIN"/>
    <property type="match status" value="1"/>
</dbReference>
<proteinExistence type="predicted"/>
<accession>A0A5E5BWM4</accession>
<reference evidence="2 3" key="1">
    <citation type="submission" date="2019-08" db="EMBL/GenBank/DDBJ databases">
        <authorList>
            <person name="Peeters C."/>
        </authorList>
    </citation>
    <scope>NUCLEOTIDE SEQUENCE [LARGE SCALE GENOMIC DNA]</scope>
    <source>
        <strain evidence="2 3">LMG 20603</strain>
    </source>
</reference>
<gene>
    <name evidence="2" type="ORF">PBR20603_03374</name>
</gene>
<organism evidence="2 3">
    <name type="scientific">Pandoraea bronchicola</name>
    <dbReference type="NCBI Taxonomy" id="2508287"/>
    <lineage>
        <taxon>Bacteria</taxon>
        <taxon>Pseudomonadati</taxon>
        <taxon>Pseudomonadota</taxon>
        <taxon>Betaproteobacteria</taxon>
        <taxon>Burkholderiales</taxon>
        <taxon>Burkholderiaceae</taxon>
        <taxon>Pandoraea</taxon>
    </lineage>
</organism>
<evidence type="ECO:0000313" key="2">
    <source>
        <dbReference type="EMBL" id="VVE89405.1"/>
    </source>
</evidence>
<dbReference type="EMBL" id="CABPST010000009">
    <property type="protein sequence ID" value="VVE89405.1"/>
    <property type="molecule type" value="Genomic_DNA"/>
</dbReference>
<dbReference type="Proteomes" id="UP000382040">
    <property type="component" value="Unassembled WGS sequence"/>
</dbReference>
<keyword evidence="3" id="KW-1185">Reference proteome</keyword>
<dbReference type="OrthoDB" id="8941356at2"/>